<proteinExistence type="predicted"/>
<evidence type="ECO:0000313" key="3">
    <source>
        <dbReference type="Proteomes" id="UP000057088"/>
    </source>
</evidence>
<reference evidence="3" key="1">
    <citation type="submission" date="2015-12" db="EMBL/GenBank/DDBJ databases">
        <title>FDA dAtabase for Regulatory Grade micrObial Sequences (FDA-ARGOS): Supporting development and validation of Infectious Disease Dx tests.</title>
        <authorList>
            <person name="Hoffmann M."/>
            <person name="Allard M."/>
            <person name="Evans P."/>
            <person name="Brown E."/>
            <person name="Tallon L.J."/>
            <person name="Sadzewicz L."/>
            <person name="Sengamalay N."/>
            <person name="Ott S."/>
            <person name="Godinez A."/>
            <person name="Nagaraj S."/>
            <person name="Vyas G."/>
            <person name="Aluvathingal J."/>
            <person name="Nadendla S."/>
            <person name="Geyer C."/>
            <person name="Sichtig H."/>
        </authorList>
    </citation>
    <scope>NUCLEOTIDE SEQUENCE [LARGE SCALE GENOMIC DNA]</scope>
    <source>
        <strain evidence="3">ATCC 33809</strain>
    </source>
</reference>
<evidence type="ECO:0000313" key="2">
    <source>
        <dbReference type="EMBL" id="SUP24184.1"/>
    </source>
</evidence>
<sequence length="331" mass="37980">MRYWLIGLMTLFIAGCDLSRAPVERDFADYIQRIANVQDAELVALPTTQNQILPDKRELAITLEPLTIGLLDSYELRKCALFSLIAERNSVLGKVQDEFRRFDYEVTLLQGLTRCIADQDISPKLRQQLTEIEAVKQQELPAYWYNLLYTSEAMRKQLTGHEWLQGSWDVTQFEEALAAFTTLDNAISQQQLALTLPAITPYQEVLEKQPLLGQLKFSLDNSAQWLSAVTAQLTTYDAAIICGANRNQTKLNYLRNVFQSIYVETLQPYLARIDSIYLQLEPNLVPFSKHDQGTYSFTIVQSHQAFRHATKQHMQYWQALFQRCSVAVGNQ</sequence>
<gene>
    <name evidence="1" type="ORF">AL536_13255</name>
    <name evidence="2" type="ORF">NCTC11327_01392</name>
</gene>
<dbReference type="InterPro" id="IPR021431">
    <property type="entry name" value="DUF3080"/>
</dbReference>
<dbReference type="RefSeq" id="WP_061056501.1">
    <property type="nucleotide sequence ID" value="NZ_CABLBX010000001.1"/>
</dbReference>
<reference evidence="1" key="2">
    <citation type="submission" date="2018-01" db="EMBL/GenBank/DDBJ databases">
        <title>FDA dAtabase for Regulatory Grade micrObial Sequences (FDA-ARGOS): Supporting development and validation of Infectious Disease Dx tests.</title>
        <authorList>
            <person name="Hoffmann M."/>
            <person name="Allard M."/>
            <person name="Evans P."/>
            <person name="Brown E."/>
            <person name="Tallon L."/>
            <person name="Sadzewicz L."/>
            <person name="Sengamalay N."/>
            <person name="Ott S."/>
            <person name="Godinez A."/>
            <person name="Nagaraj S."/>
            <person name="Vyas G."/>
            <person name="Aluvathingal J."/>
            <person name="Nadendla S."/>
            <person name="Geyer C."/>
            <person name="Sichtig H."/>
        </authorList>
    </citation>
    <scope>NUCLEOTIDE SEQUENCE</scope>
    <source>
        <strain evidence="1">ATCC 33809</strain>
    </source>
</reference>
<organism evidence="2 4">
    <name type="scientific">Vibrio fluvialis</name>
    <dbReference type="NCBI Taxonomy" id="676"/>
    <lineage>
        <taxon>Bacteria</taxon>
        <taxon>Pseudomonadati</taxon>
        <taxon>Pseudomonadota</taxon>
        <taxon>Gammaproteobacteria</taxon>
        <taxon>Vibrionales</taxon>
        <taxon>Vibrionaceae</taxon>
        <taxon>Vibrio</taxon>
    </lineage>
</organism>
<evidence type="ECO:0000313" key="1">
    <source>
        <dbReference type="EMBL" id="AMF94439.1"/>
    </source>
</evidence>
<dbReference type="Proteomes" id="UP000057088">
    <property type="component" value="Chromosome 2"/>
</dbReference>
<dbReference type="KEGG" id="vfl:AL536_13255"/>
<dbReference type="AlphaFoldDB" id="A0AAX2LN02"/>
<accession>A0AAX2LN02</accession>
<dbReference type="Proteomes" id="UP000254626">
    <property type="component" value="Unassembled WGS sequence"/>
</dbReference>
<dbReference type="PROSITE" id="PS51257">
    <property type="entry name" value="PROKAR_LIPOPROTEIN"/>
    <property type="match status" value="1"/>
</dbReference>
<dbReference type="EMBL" id="UHIP01000001">
    <property type="protein sequence ID" value="SUP24184.1"/>
    <property type="molecule type" value="Genomic_DNA"/>
</dbReference>
<dbReference type="Pfam" id="PF11279">
    <property type="entry name" value="DUF3080"/>
    <property type="match status" value="1"/>
</dbReference>
<dbReference type="GeneID" id="29384684"/>
<evidence type="ECO:0000313" key="4">
    <source>
        <dbReference type="Proteomes" id="UP000254626"/>
    </source>
</evidence>
<name>A0AAX2LN02_VIBFL</name>
<keyword evidence="3" id="KW-1185">Reference proteome</keyword>
<keyword evidence="2" id="KW-0449">Lipoprotein</keyword>
<dbReference type="EMBL" id="CP014035">
    <property type="protein sequence ID" value="AMF94439.1"/>
    <property type="molecule type" value="Genomic_DNA"/>
</dbReference>
<protein>
    <submittedName>
        <fullName evidence="1">DUF3080 domain-containing protein</fullName>
    </submittedName>
    <submittedName>
        <fullName evidence="2">Lipoprotein</fullName>
    </submittedName>
</protein>
<reference evidence="2 4" key="3">
    <citation type="submission" date="2018-06" db="EMBL/GenBank/DDBJ databases">
        <authorList>
            <consortium name="Pathogen Informatics"/>
            <person name="Doyle S."/>
        </authorList>
    </citation>
    <scope>NUCLEOTIDE SEQUENCE [LARGE SCALE GENOMIC DNA]</scope>
    <source>
        <strain evidence="2 4">NCTC11327</strain>
    </source>
</reference>